<dbReference type="EMBL" id="REGN01003036">
    <property type="protein sequence ID" value="RNA24861.1"/>
    <property type="molecule type" value="Genomic_DNA"/>
</dbReference>
<protein>
    <submittedName>
        <fullName evidence="1">Uncharacterized protein</fullName>
    </submittedName>
</protein>
<name>A0A3M7RMT2_BRAPC</name>
<dbReference type="AlphaFoldDB" id="A0A3M7RMT2"/>
<evidence type="ECO:0000313" key="1">
    <source>
        <dbReference type="EMBL" id="RNA24861.1"/>
    </source>
</evidence>
<sequence length="93" mass="11261">MMKRTEVKIECMLKLIDRYIWNFFLIALKSCLKSISISKQTTRPWCILQINRNSILSFKKYQLRGFVQWSFLNINRKKIILTQRLTCDLLLIF</sequence>
<gene>
    <name evidence="1" type="ORF">BpHYR1_040663</name>
</gene>
<proteinExistence type="predicted"/>
<keyword evidence="2" id="KW-1185">Reference proteome</keyword>
<reference evidence="1 2" key="1">
    <citation type="journal article" date="2018" name="Sci. Rep.">
        <title>Genomic signatures of local adaptation to the degree of environmental predictability in rotifers.</title>
        <authorList>
            <person name="Franch-Gras L."/>
            <person name="Hahn C."/>
            <person name="Garcia-Roger E.M."/>
            <person name="Carmona M.J."/>
            <person name="Serra M."/>
            <person name="Gomez A."/>
        </authorList>
    </citation>
    <scope>NUCLEOTIDE SEQUENCE [LARGE SCALE GENOMIC DNA]</scope>
    <source>
        <strain evidence="1">HYR1</strain>
    </source>
</reference>
<evidence type="ECO:0000313" key="2">
    <source>
        <dbReference type="Proteomes" id="UP000276133"/>
    </source>
</evidence>
<organism evidence="1 2">
    <name type="scientific">Brachionus plicatilis</name>
    <name type="common">Marine rotifer</name>
    <name type="synonym">Brachionus muelleri</name>
    <dbReference type="NCBI Taxonomy" id="10195"/>
    <lineage>
        <taxon>Eukaryota</taxon>
        <taxon>Metazoa</taxon>
        <taxon>Spiralia</taxon>
        <taxon>Gnathifera</taxon>
        <taxon>Rotifera</taxon>
        <taxon>Eurotatoria</taxon>
        <taxon>Monogononta</taxon>
        <taxon>Pseudotrocha</taxon>
        <taxon>Ploima</taxon>
        <taxon>Brachionidae</taxon>
        <taxon>Brachionus</taxon>
    </lineage>
</organism>
<dbReference type="Proteomes" id="UP000276133">
    <property type="component" value="Unassembled WGS sequence"/>
</dbReference>
<comment type="caution">
    <text evidence="1">The sequence shown here is derived from an EMBL/GenBank/DDBJ whole genome shotgun (WGS) entry which is preliminary data.</text>
</comment>
<accession>A0A3M7RMT2</accession>